<dbReference type="Gene3D" id="3.90.25.10">
    <property type="entry name" value="UDP-galactose 4-epimerase, domain 1"/>
    <property type="match status" value="1"/>
</dbReference>
<name>A0A7Y3WCY5_9HYPH</name>
<evidence type="ECO:0000259" key="3">
    <source>
        <dbReference type="Pfam" id="PF05368"/>
    </source>
</evidence>
<feature type="domain" description="NmrA-like" evidence="3">
    <location>
        <begin position="2"/>
        <end position="74"/>
    </location>
</feature>
<comment type="caution">
    <text evidence="4">The sequence shown here is derived from an EMBL/GenBank/DDBJ whole genome shotgun (WGS) entry which is preliminary data.</text>
</comment>
<dbReference type="PANTHER" id="PTHR42748:SF7">
    <property type="entry name" value="NMRA LIKE REDOX SENSOR 1-RELATED"/>
    <property type="match status" value="1"/>
</dbReference>
<dbReference type="InterPro" id="IPR051164">
    <property type="entry name" value="NmrA-like_oxidored"/>
</dbReference>
<evidence type="ECO:0000256" key="2">
    <source>
        <dbReference type="ARBA" id="ARBA00022857"/>
    </source>
</evidence>
<dbReference type="InterPro" id="IPR008030">
    <property type="entry name" value="NmrA-like"/>
</dbReference>
<dbReference type="AlphaFoldDB" id="A0A7Y3WCY5"/>
<dbReference type="Proteomes" id="UP000519972">
    <property type="component" value="Unassembled WGS sequence"/>
</dbReference>
<accession>A0A7Y3WCY5</accession>
<evidence type="ECO:0000313" key="4">
    <source>
        <dbReference type="EMBL" id="NNU35187.1"/>
    </source>
</evidence>
<dbReference type="PANTHER" id="PTHR42748">
    <property type="entry name" value="NITROGEN METABOLITE REPRESSION PROTEIN NMRA FAMILY MEMBER"/>
    <property type="match status" value="1"/>
</dbReference>
<keyword evidence="5" id="KW-1185">Reference proteome</keyword>
<dbReference type="Gene3D" id="3.40.50.720">
    <property type="entry name" value="NAD(P)-binding Rossmann-like Domain"/>
    <property type="match status" value="1"/>
</dbReference>
<comment type="similarity">
    <text evidence="1">Belongs to the NmrA-type oxidoreductase family.</text>
</comment>
<dbReference type="RefSeq" id="WP_168317195.1">
    <property type="nucleotide sequence ID" value="NZ_JABFCN010000002.1"/>
</dbReference>
<organism evidence="4 5">
    <name type="scientific">Rhizobium sophorae</name>
    <dbReference type="NCBI Taxonomy" id="1535242"/>
    <lineage>
        <taxon>Bacteria</taxon>
        <taxon>Pseudomonadati</taxon>
        <taxon>Pseudomonadota</taxon>
        <taxon>Alphaproteobacteria</taxon>
        <taxon>Hyphomicrobiales</taxon>
        <taxon>Rhizobiaceae</taxon>
        <taxon>Rhizobium/Agrobacterium group</taxon>
        <taxon>Rhizobium</taxon>
    </lineage>
</organism>
<sequence>MRIAVVGATGRICAKLTENLLAKGHSVKALSRGGPALDALVAKGAEPFLGSFDTGDGELSAFFEDADAAFLMVKTIWEAEDLHGHYPTVALRLFDALRDSPVKFAVSLTGMGSEVSGNTGHFQGFHILDQILNRLHDINLVHLQGGWFMEDLSRWVDPIAQYDRIGWSLDPNVKAPWVAIQDIADFAAKEFDTPTDRHRSVKQLGIDYTMTEIAAMISRALGRVVGYRFVDPSDREVETVFRERFGTLERWVYDKDTLAALNDGRVKFRDDRPALRTTMEEFVNDTLRPLIEKARTDGVKKETFLTWSSQTSSRPIATKALRIDG</sequence>
<protein>
    <submittedName>
        <fullName evidence="4">NmrA family NAD(P)-binding protein</fullName>
    </submittedName>
</protein>
<dbReference type="Pfam" id="PF05368">
    <property type="entry name" value="NmrA"/>
    <property type="match status" value="1"/>
</dbReference>
<gene>
    <name evidence="4" type="ORF">G9X64_01440</name>
</gene>
<keyword evidence="2" id="KW-0521">NADP</keyword>
<evidence type="ECO:0000313" key="5">
    <source>
        <dbReference type="Proteomes" id="UP000519972"/>
    </source>
</evidence>
<dbReference type="InterPro" id="IPR036291">
    <property type="entry name" value="NAD(P)-bd_dom_sf"/>
</dbReference>
<evidence type="ECO:0000256" key="1">
    <source>
        <dbReference type="ARBA" id="ARBA00006328"/>
    </source>
</evidence>
<dbReference type="SUPFAM" id="SSF51735">
    <property type="entry name" value="NAD(P)-binding Rossmann-fold domains"/>
    <property type="match status" value="1"/>
</dbReference>
<proteinExistence type="inferred from homology"/>
<reference evidence="4 5" key="1">
    <citation type="submission" date="2020-02" db="EMBL/GenBank/DDBJ databases">
        <authorList>
            <person name="Sun Q."/>
        </authorList>
    </citation>
    <scope>NUCLEOTIDE SEQUENCE [LARGE SCALE GENOMIC DNA]</scope>
    <source>
        <strain evidence="4 5">CCBAU 03386</strain>
    </source>
</reference>
<dbReference type="EMBL" id="JABFCN010000002">
    <property type="protein sequence ID" value="NNU35187.1"/>
    <property type="molecule type" value="Genomic_DNA"/>
</dbReference>